<dbReference type="InterPro" id="IPR011051">
    <property type="entry name" value="RmlC_Cupin_sf"/>
</dbReference>
<accession>A9U7S7</accession>
<dbReference type="AlphaFoldDB" id="A9U7S7"/>
<name>A9U7S7_PHYPA</name>
<comment type="similarity">
    <text evidence="1 2">Belongs to the pirin family.</text>
</comment>
<dbReference type="Pfam" id="PF02678">
    <property type="entry name" value="Pirin"/>
    <property type="match status" value="1"/>
</dbReference>
<organism>
    <name type="scientific">Physcomitrium patens</name>
    <name type="common">Spreading-leaved earth moss</name>
    <name type="synonym">Physcomitrella patens</name>
    <dbReference type="NCBI Taxonomy" id="3218"/>
    <lineage>
        <taxon>Eukaryota</taxon>
        <taxon>Viridiplantae</taxon>
        <taxon>Streptophyta</taxon>
        <taxon>Embryophyta</taxon>
        <taxon>Bryophyta</taxon>
        <taxon>Bryophytina</taxon>
        <taxon>Bryopsida</taxon>
        <taxon>Funariidae</taxon>
        <taxon>Funariales</taxon>
        <taxon>Funariaceae</taxon>
        <taxon>Physcomitrium</taxon>
    </lineage>
</organism>
<evidence type="ECO:0000313" key="4">
    <source>
        <dbReference type="EMBL" id="EDQ48276.1"/>
    </source>
</evidence>
<reference evidence="4" key="1">
    <citation type="journal article" date="2008" name="Science">
        <title>The Physcomitrella genome reveals evolutionary insights into the conquest of land by plants.</title>
        <authorList>
            <person name="Rensing S."/>
            <person name="Lang D."/>
            <person name="Zimmer A."/>
            <person name="Terry A."/>
            <person name="Salamov A."/>
            <person name="Shapiro H."/>
            <person name="Nishiyama T."/>
            <person name="Perroud P.-F."/>
            <person name="Lindquist E."/>
            <person name="Kamisugi Y."/>
            <person name="Tanahashi T."/>
            <person name="Sakakibara K."/>
            <person name="Fujita T."/>
            <person name="Oishi K."/>
            <person name="Shin-I T."/>
            <person name="Kuroki Y."/>
            <person name="Toyoda A."/>
            <person name="Suzuki Y."/>
            <person name="Hashimoto A."/>
            <person name="Yamaguchi K."/>
            <person name="Sugano A."/>
            <person name="Kohara Y."/>
            <person name="Fujiyama A."/>
            <person name="Anterola A."/>
            <person name="Aoki S."/>
            <person name="Ashton N."/>
            <person name="Barbazuk W.B."/>
            <person name="Barker E."/>
            <person name="Bennetzen J."/>
            <person name="Bezanilla M."/>
            <person name="Blankenship R."/>
            <person name="Cho S.H."/>
            <person name="Dutcher S."/>
            <person name="Estelle M."/>
            <person name="Fawcett J.A."/>
            <person name="Gundlach H."/>
            <person name="Hanada K."/>
            <person name="Heyl A."/>
            <person name="Hicks K.A."/>
            <person name="Hugh J."/>
            <person name="Lohr M."/>
            <person name="Mayer K."/>
            <person name="Melkozernov A."/>
            <person name="Murata T."/>
            <person name="Nelson D."/>
            <person name="Pils B."/>
            <person name="Prigge M."/>
            <person name="Reiss B."/>
            <person name="Renner T."/>
            <person name="Rombauts S."/>
            <person name="Rushton P."/>
            <person name="Sanderfoot A."/>
            <person name="Schween G."/>
            <person name="Shiu S.-H."/>
            <person name="Stueber K."/>
            <person name="Theodoulou F.L."/>
            <person name="Tu H."/>
            <person name="Van de Peer Y."/>
            <person name="Verrier P.J."/>
            <person name="Waters E."/>
            <person name="Wood A."/>
            <person name="Yang L."/>
            <person name="Cove D."/>
            <person name="Cuming A."/>
            <person name="Hasebe M."/>
            <person name="Lucas S."/>
            <person name="Mishler D.B."/>
            <person name="Reski R."/>
            <person name="Grigoriev I."/>
            <person name="Quatrano R.S."/>
            <person name="Boore J.L."/>
        </authorList>
    </citation>
    <scope>NUCLEOTIDE SEQUENCE [LARGE SCALE GENOMIC DNA]</scope>
</reference>
<dbReference type="InterPro" id="IPR003829">
    <property type="entry name" value="Pirin_N_dom"/>
</dbReference>
<dbReference type="InterPro" id="IPR014710">
    <property type="entry name" value="RmlC-like_jellyroll"/>
</dbReference>
<protein>
    <submittedName>
        <fullName evidence="4">Predicted protein</fullName>
    </submittedName>
</protein>
<evidence type="ECO:0000256" key="1">
    <source>
        <dbReference type="ARBA" id="ARBA00008416"/>
    </source>
</evidence>
<proteinExistence type="inferred from homology"/>
<evidence type="ECO:0000256" key="2">
    <source>
        <dbReference type="RuleBase" id="RU003457"/>
    </source>
</evidence>
<dbReference type="InterPro" id="IPR010349">
    <property type="entry name" value="Asparaginase_II"/>
</dbReference>
<dbReference type="InterPro" id="IPR012093">
    <property type="entry name" value="Pirin"/>
</dbReference>
<dbReference type="EMBL" id="DS546639">
    <property type="protein sequence ID" value="EDQ48276.1"/>
    <property type="molecule type" value="Genomic_DNA"/>
</dbReference>
<dbReference type="HOGENOM" id="CLU_064194_4_2_1"/>
<dbReference type="Pfam" id="PF06089">
    <property type="entry name" value="Asparaginase_II"/>
    <property type="match status" value="1"/>
</dbReference>
<dbReference type="SUPFAM" id="SSF51182">
    <property type="entry name" value="RmlC-like cupins"/>
    <property type="match status" value="1"/>
</dbReference>
<feature type="non-terminal residue" evidence="4">
    <location>
        <position position="269"/>
    </location>
</feature>
<sequence length="269" mass="29632">GCGITRRRTYAEPDHPAQREILDVIAMMSGMEAERIGLGTDGCGFPVFALPLSAMANAYVKLACPDLIPDEPTRTAVRTITAAMNHYPAMVGGTRRVDTFILQDPNIVAKGGFKGVYCFGLKKERLGIALKILDGSEEEWGWVVESILEQIGSWRWMEMIKVVTSAERHTSERGWIHSEFSFSFADYDDPSNAHFGCLLAHNDNQLSPKQGFKKHPHHDLEIVSYVISGTLEHNDDMGNQVQLPAGTVQAMSAGSGVMHSETNPSEEEP</sequence>
<dbReference type="Gene3D" id="2.60.120.10">
    <property type="entry name" value="Jelly Rolls"/>
    <property type="match status" value="1"/>
</dbReference>
<gene>
    <name evidence="4" type="ORF">PHYPADRAFT_104040</name>
</gene>
<dbReference type="PANTHER" id="PTHR43212:SF3">
    <property type="entry name" value="QUERCETIN 2,3-DIOXYGENASE"/>
    <property type="match status" value="1"/>
</dbReference>
<feature type="domain" description="Pirin N-terminal" evidence="3">
    <location>
        <begin position="167"/>
        <end position="268"/>
    </location>
</feature>
<evidence type="ECO:0000259" key="3">
    <source>
        <dbReference type="Pfam" id="PF02678"/>
    </source>
</evidence>
<dbReference type="PANTHER" id="PTHR43212">
    <property type="entry name" value="QUERCETIN 2,3-DIOXYGENASE"/>
    <property type="match status" value="1"/>
</dbReference>
<feature type="non-terminal residue" evidence="4">
    <location>
        <position position="1"/>
    </location>
</feature>